<evidence type="ECO:0000313" key="4">
    <source>
        <dbReference type="Proteomes" id="UP000605986"/>
    </source>
</evidence>
<dbReference type="Proteomes" id="UP000605986">
    <property type="component" value="Unassembled WGS sequence"/>
</dbReference>
<dbReference type="InterPro" id="IPR021858">
    <property type="entry name" value="Fun_TF"/>
</dbReference>
<dbReference type="PANTHER" id="PTHR37540:SF5">
    <property type="entry name" value="TRANSCRIPTION FACTOR DOMAIN-CONTAINING PROTEIN"/>
    <property type="match status" value="1"/>
</dbReference>
<dbReference type="PANTHER" id="PTHR37540">
    <property type="entry name" value="TRANSCRIPTION FACTOR (ACR-2), PUTATIVE-RELATED-RELATED"/>
    <property type="match status" value="1"/>
</dbReference>
<feature type="region of interest" description="Disordered" evidence="2">
    <location>
        <begin position="18"/>
        <end position="47"/>
    </location>
</feature>
<dbReference type="EMBL" id="JAADJG010000080">
    <property type="protein sequence ID" value="KAF4455738.1"/>
    <property type="molecule type" value="Genomic_DNA"/>
</dbReference>
<evidence type="ECO:0000256" key="2">
    <source>
        <dbReference type="SAM" id="MobiDB-lite"/>
    </source>
</evidence>
<protein>
    <submittedName>
        <fullName evidence="3">Uncharacterized protein</fullName>
    </submittedName>
</protein>
<sequence>MASSFTFVNVSDAPGLGPKEAKQMRAHVTKTNFAKRRQKLGKDKKSKDIIQSKPIASDLPGFDDQRLWRMVDGSALSPRSELLLTSMLDPTCSPIGYLLCEYRTLIFPTGTVAPGSTRETDWISLLHSEPALVEASMAIAMRHSPRFQNSQTRREASLRKGRAIQLINQRLGTPLGLTDGVLSAVFTLTFAELLESDLGARDIHIQGLAQMIKVRRSSGNTAIPSWFGDFIL</sequence>
<gene>
    <name evidence="3" type="ORF">F53441_1937</name>
</gene>
<keyword evidence="4" id="KW-1185">Reference proteome</keyword>
<comment type="caution">
    <text evidence="3">The sequence shown here is derived from an EMBL/GenBank/DDBJ whole genome shotgun (WGS) entry which is preliminary data.</text>
</comment>
<proteinExistence type="predicted"/>
<evidence type="ECO:0000256" key="1">
    <source>
        <dbReference type="ARBA" id="ARBA00023242"/>
    </source>
</evidence>
<dbReference type="OrthoDB" id="4158087at2759"/>
<reference evidence="3" key="1">
    <citation type="submission" date="2020-01" db="EMBL/GenBank/DDBJ databases">
        <title>Identification and distribution of gene clusters putatively required for synthesis of sphingolipid metabolism inhibitors in phylogenetically diverse species of the filamentous fungus Fusarium.</title>
        <authorList>
            <person name="Kim H.-S."/>
            <person name="Busman M."/>
            <person name="Brown D.W."/>
            <person name="Divon H."/>
            <person name="Uhlig S."/>
            <person name="Proctor R.H."/>
        </authorList>
    </citation>
    <scope>NUCLEOTIDE SEQUENCE</scope>
    <source>
        <strain evidence="3">NRRL 53441</strain>
    </source>
</reference>
<dbReference type="Pfam" id="PF11951">
    <property type="entry name" value="Fungal_trans_2"/>
    <property type="match status" value="1"/>
</dbReference>
<name>A0A8H4KU50_9HYPO</name>
<organism evidence="3 4">
    <name type="scientific">Fusarium austroafricanum</name>
    <dbReference type="NCBI Taxonomy" id="2364996"/>
    <lineage>
        <taxon>Eukaryota</taxon>
        <taxon>Fungi</taxon>
        <taxon>Dikarya</taxon>
        <taxon>Ascomycota</taxon>
        <taxon>Pezizomycotina</taxon>
        <taxon>Sordariomycetes</taxon>
        <taxon>Hypocreomycetidae</taxon>
        <taxon>Hypocreales</taxon>
        <taxon>Nectriaceae</taxon>
        <taxon>Fusarium</taxon>
        <taxon>Fusarium concolor species complex</taxon>
    </lineage>
</organism>
<dbReference type="AlphaFoldDB" id="A0A8H4KU50"/>
<accession>A0A8H4KU50</accession>
<keyword evidence="1" id="KW-0539">Nucleus</keyword>
<evidence type="ECO:0000313" key="3">
    <source>
        <dbReference type="EMBL" id="KAF4455738.1"/>
    </source>
</evidence>
<feature type="compositionally biased region" description="Basic residues" evidence="2">
    <location>
        <begin position="24"/>
        <end position="39"/>
    </location>
</feature>